<protein>
    <recommendedName>
        <fullName evidence="4">Yip1 domain-containing protein</fullName>
    </recommendedName>
</protein>
<comment type="caution">
    <text evidence="2">The sequence shown here is derived from an EMBL/GenBank/DDBJ whole genome shotgun (WGS) entry which is preliminary data.</text>
</comment>
<accession>A0A2H0W486</accession>
<reference evidence="3" key="1">
    <citation type="submission" date="2017-09" db="EMBL/GenBank/DDBJ databases">
        <title>Depth-based differentiation of microbial function through sediment-hosted aquifers and enrichment of novel symbionts in the deep terrestrial subsurface.</title>
        <authorList>
            <person name="Probst A.J."/>
            <person name="Ladd B."/>
            <person name="Jarett J.K."/>
            <person name="Geller-Mcgrath D.E."/>
            <person name="Sieber C.M.K."/>
            <person name="Emerson J.B."/>
            <person name="Anantharaman K."/>
            <person name="Thomas B.C."/>
            <person name="Malmstrom R."/>
            <person name="Stieglmeier M."/>
            <person name="Klingl A."/>
            <person name="Woyke T."/>
            <person name="Ryan C.M."/>
            <person name="Banfield J.F."/>
        </authorList>
    </citation>
    <scope>NUCLEOTIDE SEQUENCE [LARGE SCALE GENOMIC DNA]</scope>
</reference>
<evidence type="ECO:0000313" key="3">
    <source>
        <dbReference type="Proteomes" id="UP000229056"/>
    </source>
</evidence>
<feature type="transmembrane region" description="Helical" evidence="1">
    <location>
        <begin position="20"/>
        <end position="45"/>
    </location>
</feature>
<evidence type="ECO:0008006" key="4">
    <source>
        <dbReference type="Google" id="ProtNLM"/>
    </source>
</evidence>
<sequence length="124" mass="14373">MILYKIQDSILMSPAKRDKLVMTSLLFSVVINTFLWILLIFNFWQGSEYIVLSYNIYFGISGFGLWYQVLLMPAMGLLFIIFNFAIAFYVYLKEKIISYFLSFGALLVNIIIFLAALIIINVNI</sequence>
<feature type="transmembrane region" description="Helical" evidence="1">
    <location>
        <begin position="99"/>
        <end position="120"/>
    </location>
</feature>
<organism evidence="2 3">
    <name type="scientific">Candidatus Buchananbacteria bacterium CG10_big_fil_rev_8_21_14_0_10_33_19</name>
    <dbReference type="NCBI Taxonomy" id="1974525"/>
    <lineage>
        <taxon>Bacteria</taxon>
        <taxon>Candidatus Buchananiibacteriota</taxon>
    </lineage>
</organism>
<keyword evidence="1" id="KW-0812">Transmembrane</keyword>
<dbReference type="AlphaFoldDB" id="A0A2H0W486"/>
<evidence type="ECO:0000256" key="1">
    <source>
        <dbReference type="SAM" id="Phobius"/>
    </source>
</evidence>
<keyword evidence="1" id="KW-0472">Membrane</keyword>
<name>A0A2H0W486_9BACT</name>
<dbReference type="EMBL" id="PEZY01000005">
    <property type="protein sequence ID" value="PIS06166.1"/>
    <property type="molecule type" value="Genomic_DNA"/>
</dbReference>
<keyword evidence="1" id="KW-1133">Transmembrane helix</keyword>
<feature type="transmembrane region" description="Helical" evidence="1">
    <location>
        <begin position="65"/>
        <end position="92"/>
    </location>
</feature>
<proteinExistence type="predicted"/>
<evidence type="ECO:0000313" key="2">
    <source>
        <dbReference type="EMBL" id="PIS06166.1"/>
    </source>
</evidence>
<gene>
    <name evidence="2" type="ORF">COT80_01175</name>
</gene>
<dbReference type="Proteomes" id="UP000229056">
    <property type="component" value="Unassembled WGS sequence"/>
</dbReference>